<dbReference type="Gene3D" id="3.90.79.10">
    <property type="entry name" value="Nucleoside Triphosphate Pyrophosphohydrolase"/>
    <property type="match status" value="1"/>
</dbReference>
<dbReference type="PROSITE" id="PS50297">
    <property type="entry name" value="ANK_REP_REGION"/>
    <property type="match status" value="1"/>
</dbReference>
<keyword evidence="11" id="KW-0520">NAD</keyword>
<evidence type="ECO:0000256" key="15">
    <source>
        <dbReference type="ARBA" id="ARBA00030313"/>
    </source>
</evidence>
<dbReference type="Pfam" id="PF09296">
    <property type="entry name" value="NUDIX-like"/>
    <property type="match status" value="1"/>
</dbReference>
<evidence type="ECO:0000259" key="23">
    <source>
        <dbReference type="PROSITE" id="PS51462"/>
    </source>
</evidence>
<comment type="catalytic activity">
    <reaction evidence="20">
        <text>NAD(+) + H2O = beta-nicotinamide D-ribonucleotide + AMP + 2 H(+)</text>
        <dbReference type="Rhea" id="RHEA:11800"/>
        <dbReference type="ChEBI" id="CHEBI:14649"/>
        <dbReference type="ChEBI" id="CHEBI:15377"/>
        <dbReference type="ChEBI" id="CHEBI:15378"/>
        <dbReference type="ChEBI" id="CHEBI:57540"/>
        <dbReference type="ChEBI" id="CHEBI:456215"/>
        <dbReference type="EC" id="3.6.1.22"/>
    </reaction>
    <physiologicalReaction direction="left-to-right" evidence="20">
        <dbReference type="Rhea" id="RHEA:11801"/>
    </physiologicalReaction>
</comment>
<dbReference type="PANTHER" id="PTHR42904:SF6">
    <property type="entry name" value="NAD-CAPPED RNA HYDROLASE NUDT12"/>
    <property type="match status" value="1"/>
</dbReference>
<comment type="catalytic activity">
    <reaction evidence="21">
        <text>NADH + H2O = reduced beta-nicotinamide D-ribonucleotide + AMP + 2 H(+)</text>
        <dbReference type="Rhea" id="RHEA:48868"/>
        <dbReference type="ChEBI" id="CHEBI:15377"/>
        <dbReference type="ChEBI" id="CHEBI:15378"/>
        <dbReference type="ChEBI" id="CHEBI:57945"/>
        <dbReference type="ChEBI" id="CHEBI:90832"/>
        <dbReference type="ChEBI" id="CHEBI:456215"/>
        <dbReference type="EC" id="3.6.1.22"/>
    </reaction>
    <physiologicalReaction direction="left-to-right" evidence="21">
        <dbReference type="Rhea" id="RHEA:48869"/>
    </physiologicalReaction>
</comment>
<dbReference type="PANTHER" id="PTHR42904">
    <property type="entry name" value="NUDIX HYDROLASE, NUDC SUBFAMILY"/>
    <property type="match status" value="1"/>
</dbReference>
<dbReference type="GO" id="GO:0046872">
    <property type="term" value="F:metal ion binding"/>
    <property type="evidence" value="ECO:0007669"/>
    <property type="project" value="UniProtKB-KW"/>
</dbReference>
<dbReference type="AlphaFoldDB" id="A0A3Q1EUV5"/>
<dbReference type="Ensembl" id="ENSAPOT00000004796.1">
    <property type="protein sequence ID" value="ENSAPOP00000007522.1"/>
    <property type="gene ID" value="ENSAPOG00000009707.1"/>
</dbReference>
<evidence type="ECO:0000256" key="21">
    <source>
        <dbReference type="ARBA" id="ARBA00049264"/>
    </source>
</evidence>
<evidence type="ECO:0000256" key="19">
    <source>
        <dbReference type="ARBA" id="ARBA00047501"/>
    </source>
</evidence>
<dbReference type="SUPFAM" id="SSF48403">
    <property type="entry name" value="Ankyrin repeat"/>
    <property type="match status" value="1"/>
</dbReference>
<dbReference type="NCBIfam" id="NF001299">
    <property type="entry name" value="PRK00241.1"/>
    <property type="match status" value="1"/>
</dbReference>
<feature type="domain" description="Nudix hydrolase" evidence="23">
    <location>
        <begin position="248"/>
        <end position="374"/>
    </location>
</feature>
<accession>A0A3Q1EUV5</accession>
<comment type="function">
    <text evidence="17">mRNA decapping enzyme that specifically removes the nicotinamide adenine dinucleotide (NAD) cap from a subset of mRNAs by hydrolyzing the diphosphate linkage to produce nicotinamide mononucleotide (NMN) and 5' monophosphate mRNA. The NAD-cap is present at the 5'-end of some RNAs; in contrast to the canonical N7 methylguanosine (m7G) cap, the NAD cap promotes mRNA decay. Preferentially acts on NAD-capped transcripts in response to nutrient stress. Also acts on free nicotinamide adenine dinucleotide molecules: hydrolyzes NAD(H) into NMN(H) and AMP, and NADPH into NMNH and 2',5'-ADP. May act to regulate the concentration of peroxisomal nicotinamide nucleotide cofactors required for oxidative metabolism in this organelle. Regulates the levels of circadian clock components PER1, PER2, PER3 and CRY2 in the liver.</text>
</comment>
<sequence>MTSLQMSAKEEMVEKFLDAAARGDVVLVTAHLAQLPSVINQTGYSGWTALMLAARNGHYDVVEKLLSHRYMQYALKGAKPVAKRCKNKKIKESTTFSQKWLKLGLKKGETKLCRFRYDAVKDLFQKPATVLIFLGVEKRKNPSSSSDGVREPPAWFAIGTDEDTVELLKRSREKNCCFPKSPHRDLLKLNEEEAGVMAQARSVLAWHSRYSFCPTCGSSTSLEEAGYKRKCLNSECRSQQGVHNTCYPRVDPVVIMLVIHPDGNQCLLGRKKMFPAGFFSCLAGFVEPGESLEEAVRREVEEESGVKVGPVHYVSCQPWPMPSSLMMGCLAVAVSTDIRVDESEIEEAHWFPRHLSSLTLGKKNFYPFSQTTNQLIIRHINQQ</sequence>
<dbReference type="Pfam" id="PF00023">
    <property type="entry name" value="Ank"/>
    <property type="match status" value="1"/>
</dbReference>
<reference evidence="24" key="1">
    <citation type="submission" date="2025-08" db="UniProtKB">
        <authorList>
            <consortium name="Ensembl"/>
        </authorList>
    </citation>
    <scope>IDENTIFICATION</scope>
</reference>
<comment type="catalytic activity">
    <reaction evidence="19">
        <text>NADPH + H2O = reduced beta-nicotinamide D-ribonucleotide + adenosine 2',5'-bisphosphate + 2 H(+)</text>
        <dbReference type="Rhea" id="RHEA:60820"/>
        <dbReference type="ChEBI" id="CHEBI:15377"/>
        <dbReference type="ChEBI" id="CHEBI:15378"/>
        <dbReference type="ChEBI" id="CHEBI:57783"/>
        <dbReference type="ChEBI" id="CHEBI:90832"/>
        <dbReference type="ChEBI" id="CHEBI:194156"/>
    </reaction>
    <physiologicalReaction direction="left-to-right" evidence="19">
        <dbReference type="Rhea" id="RHEA:60821"/>
    </physiologicalReaction>
</comment>
<evidence type="ECO:0000313" key="24">
    <source>
        <dbReference type="Ensembl" id="ENSAPOP00000007522.1"/>
    </source>
</evidence>
<organism evidence="24 25">
    <name type="scientific">Acanthochromis polyacanthus</name>
    <name type="common">spiny chromis</name>
    <dbReference type="NCBI Taxonomy" id="80966"/>
    <lineage>
        <taxon>Eukaryota</taxon>
        <taxon>Metazoa</taxon>
        <taxon>Chordata</taxon>
        <taxon>Craniata</taxon>
        <taxon>Vertebrata</taxon>
        <taxon>Euteleostomi</taxon>
        <taxon>Actinopterygii</taxon>
        <taxon>Neopterygii</taxon>
        <taxon>Teleostei</taxon>
        <taxon>Neoteleostei</taxon>
        <taxon>Acanthomorphata</taxon>
        <taxon>Ovalentaria</taxon>
        <taxon>Pomacentridae</taxon>
        <taxon>Acanthochromis</taxon>
    </lineage>
</organism>
<evidence type="ECO:0000256" key="8">
    <source>
        <dbReference type="ARBA" id="ARBA00022801"/>
    </source>
</evidence>
<evidence type="ECO:0000256" key="4">
    <source>
        <dbReference type="ARBA" id="ARBA00004463"/>
    </source>
</evidence>
<evidence type="ECO:0000256" key="13">
    <source>
        <dbReference type="ARBA" id="ARBA00023679"/>
    </source>
</evidence>
<keyword evidence="7" id="KW-0479">Metal-binding</keyword>
<dbReference type="InterPro" id="IPR049734">
    <property type="entry name" value="NudC-like_C"/>
</dbReference>
<comment type="subunit">
    <text evidence="18">Homodimer. Homodimerization is essential for its catalytic activity and protein stability. Interacts (via ANK repeats) with BLMH.</text>
</comment>
<keyword evidence="12" id="KW-0576">Peroxisome</keyword>
<comment type="catalytic activity">
    <reaction evidence="13">
        <text>a 5'-end NAD(+)-phospho-ribonucleoside in mRNA + H2O = a 5'-end phospho-adenosine-phospho-ribonucleoside in mRNA + beta-nicotinamide D-ribonucleotide + 2 H(+)</text>
        <dbReference type="Rhea" id="RHEA:60876"/>
        <dbReference type="Rhea" id="RHEA-COMP:15698"/>
        <dbReference type="Rhea" id="RHEA-COMP:15719"/>
        <dbReference type="ChEBI" id="CHEBI:14649"/>
        <dbReference type="ChEBI" id="CHEBI:15377"/>
        <dbReference type="ChEBI" id="CHEBI:15378"/>
        <dbReference type="ChEBI" id="CHEBI:144029"/>
        <dbReference type="ChEBI" id="CHEBI:144051"/>
    </reaction>
    <physiologicalReaction direction="left-to-right" evidence="13">
        <dbReference type="Rhea" id="RHEA:60877"/>
    </physiologicalReaction>
</comment>
<dbReference type="Gene3D" id="1.25.40.20">
    <property type="entry name" value="Ankyrin repeat-containing domain"/>
    <property type="match status" value="1"/>
</dbReference>
<evidence type="ECO:0000256" key="12">
    <source>
        <dbReference type="ARBA" id="ARBA00023140"/>
    </source>
</evidence>
<evidence type="ECO:0000256" key="14">
    <source>
        <dbReference type="ARBA" id="ARBA00023869"/>
    </source>
</evidence>
<protein>
    <recommendedName>
        <fullName evidence="14">NAD-capped RNA hydrolase NUDT12</fullName>
        <ecNumber evidence="6">3.6.1.22</ecNumber>
    </recommendedName>
    <alternativeName>
        <fullName evidence="15">NADH pyrophosphatase NUDT12</fullName>
    </alternativeName>
    <alternativeName>
        <fullName evidence="16">Nucleoside diphosphate-linked moiety X motif 12</fullName>
    </alternativeName>
</protein>
<proteinExistence type="inferred from homology"/>
<dbReference type="InterPro" id="IPR015375">
    <property type="entry name" value="NADH_PPase-like_N"/>
</dbReference>
<dbReference type="InterPro" id="IPR020084">
    <property type="entry name" value="NUDIX_hydrolase_CS"/>
</dbReference>
<reference evidence="24" key="2">
    <citation type="submission" date="2025-09" db="UniProtKB">
        <authorList>
            <consortium name="Ensembl"/>
        </authorList>
    </citation>
    <scope>IDENTIFICATION</scope>
</reference>
<keyword evidence="25" id="KW-1185">Reference proteome</keyword>
<name>A0A3Q1EUV5_9TELE</name>
<dbReference type="InterPro" id="IPR036770">
    <property type="entry name" value="Ankyrin_rpt-contain_sf"/>
</dbReference>
<evidence type="ECO:0000313" key="25">
    <source>
        <dbReference type="Proteomes" id="UP000257200"/>
    </source>
</evidence>
<dbReference type="Pfam" id="PF09297">
    <property type="entry name" value="Zn_ribbon_NUD"/>
    <property type="match status" value="1"/>
</dbReference>
<dbReference type="GO" id="GO:0005777">
    <property type="term" value="C:peroxisome"/>
    <property type="evidence" value="ECO:0007669"/>
    <property type="project" value="UniProtKB-SubCell"/>
</dbReference>
<dbReference type="SMART" id="SM00248">
    <property type="entry name" value="ANK"/>
    <property type="match status" value="1"/>
</dbReference>
<dbReference type="Pfam" id="PF00293">
    <property type="entry name" value="NUDIX"/>
    <property type="match status" value="1"/>
</dbReference>
<evidence type="ECO:0000256" key="16">
    <source>
        <dbReference type="ARBA" id="ARBA00031178"/>
    </source>
</evidence>
<dbReference type="GO" id="GO:0019677">
    <property type="term" value="P:NAD+ catabolic process"/>
    <property type="evidence" value="ECO:0007669"/>
    <property type="project" value="TreeGrafter"/>
</dbReference>
<dbReference type="GeneTree" id="ENSGT00940000157592"/>
<evidence type="ECO:0000256" key="18">
    <source>
        <dbReference type="ARBA" id="ARBA00046702"/>
    </source>
</evidence>
<dbReference type="EC" id="3.6.1.22" evidence="6"/>
<evidence type="ECO:0000256" key="11">
    <source>
        <dbReference type="ARBA" id="ARBA00023027"/>
    </source>
</evidence>
<dbReference type="InterPro" id="IPR050241">
    <property type="entry name" value="NAD-cap_RNA_hydrolase_NudC"/>
</dbReference>
<dbReference type="GO" id="GO:0035529">
    <property type="term" value="F:NADH pyrophosphatase activity"/>
    <property type="evidence" value="ECO:0007669"/>
    <property type="project" value="TreeGrafter"/>
</dbReference>
<evidence type="ECO:0000256" key="3">
    <source>
        <dbReference type="ARBA" id="ARBA00004275"/>
    </source>
</evidence>
<dbReference type="SUPFAM" id="SSF55811">
    <property type="entry name" value="Nudix"/>
    <property type="match status" value="1"/>
</dbReference>
<comment type="cofactor">
    <cofactor evidence="1">
        <name>Mg(2+)</name>
        <dbReference type="ChEBI" id="CHEBI:18420"/>
    </cofactor>
</comment>
<evidence type="ECO:0000256" key="2">
    <source>
        <dbReference type="ARBA" id="ARBA00001947"/>
    </source>
</evidence>
<dbReference type="InterPro" id="IPR015376">
    <property type="entry name" value="Znr_NADH_PPase"/>
</dbReference>
<dbReference type="InterPro" id="IPR002110">
    <property type="entry name" value="Ankyrin_rpt"/>
</dbReference>
<dbReference type="CDD" id="cd03429">
    <property type="entry name" value="NUDIX_NADH_pyrophosphatase_Nudt13"/>
    <property type="match status" value="1"/>
</dbReference>
<dbReference type="Proteomes" id="UP000257200">
    <property type="component" value="Unplaced"/>
</dbReference>
<evidence type="ECO:0000256" key="9">
    <source>
        <dbReference type="ARBA" id="ARBA00022842"/>
    </source>
</evidence>
<keyword evidence="10" id="KW-0521">NADP</keyword>
<evidence type="ECO:0000256" key="17">
    <source>
        <dbReference type="ARBA" id="ARBA00045837"/>
    </source>
</evidence>
<comment type="subcellular location">
    <subcellularLocation>
        <location evidence="4">Cytoplasmic granule</location>
    </subcellularLocation>
    <subcellularLocation>
        <location evidence="3">Peroxisome</location>
    </subcellularLocation>
</comment>
<dbReference type="PROSITE" id="PS00893">
    <property type="entry name" value="NUDIX_BOX"/>
    <property type="match status" value="1"/>
</dbReference>
<dbReference type="Gene3D" id="3.90.79.20">
    <property type="match status" value="1"/>
</dbReference>
<comment type="similarity">
    <text evidence="5">Belongs to the Nudix hydrolase family. NudC subfamily.</text>
</comment>
<dbReference type="InterPro" id="IPR015797">
    <property type="entry name" value="NUDIX_hydrolase-like_dom_sf"/>
</dbReference>
<feature type="repeat" description="ANK" evidence="22">
    <location>
        <begin position="45"/>
        <end position="68"/>
    </location>
</feature>
<evidence type="ECO:0000256" key="5">
    <source>
        <dbReference type="ARBA" id="ARBA00009595"/>
    </source>
</evidence>
<dbReference type="PROSITE" id="PS50088">
    <property type="entry name" value="ANK_REPEAT"/>
    <property type="match status" value="1"/>
</dbReference>
<dbReference type="InterPro" id="IPR000086">
    <property type="entry name" value="NUDIX_hydrolase_dom"/>
</dbReference>
<keyword evidence="8" id="KW-0378">Hydrolase</keyword>
<evidence type="ECO:0000256" key="22">
    <source>
        <dbReference type="PROSITE-ProRule" id="PRU00023"/>
    </source>
</evidence>
<comment type="cofactor">
    <cofactor evidence="2">
        <name>Zn(2+)</name>
        <dbReference type="ChEBI" id="CHEBI:29105"/>
    </cofactor>
</comment>
<evidence type="ECO:0000256" key="7">
    <source>
        <dbReference type="ARBA" id="ARBA00022723"/>
    </source>
</evidence>
<evidence type="ECO:0000256" key="20">
    <source>
        <dbReference type="ARBA" id="ARBA00049196"/>
    </source>
</evidence>
<keyword evidence="9" id="KW-0460">Magnesium</keyword>
<dbReference type="PROSITE" id="PS51462">
    <property type="entry name" value="NUDIX"/>
    <property type="match status" value="1"/>
</dbReference>
<keyword evidence="22" id="KW-0040">ANK repeat</keyword>
<evidence type="ECO:0000256" key="1">
    <source>
        <dbReference type="ARBA" id="ARBA00001946"/>
    </source>
</evidence>
<dbReference type="GO" id="GO:0005829">
    <property type="term" value="C:cytosol"/>
    <property type="evidence" value="ECO:0007669"/>
    <property type="project" value="TreeGrafter"/>
</dbReference>
<evidence type="ECO:0000256" key="10">
    <source>
        <dbReference type="ARBA" id="ARBA00022857"/>
    </source>
</evidence>
<dbReference type="GO" id="GO:0006742">
    <property type="term" value="P:NADP+ catabolic process"/>
    <property type="evidence" value="ECO:0007669"/>
    <property type="project" value="TreeGrafter"/>
</dbReference>
<evidence type="ECO:0000256" key="6">
    <source>
        <dbReference type="ARBA" id="ARBA00012381"/>
    </source>
</evidence>